<dbReference type="PANTHER" id="PTHR43065">
    <property type="entry name" value="SENSOR HISTIDINE KINASE"/>
    <property type="match status" value="1"/>
</dbReference>
<feature type="domain" description="Histidine kinase" evidence="10">
    <location>
        <begin position="275"/>
        <end position="498"/>
    </location>
</feature>
<dbReference type="PROSITE" id="PS50109">
    <property type="entry name" value="HIS_KIN"/>
    <property type="match status" value="1"/>
</dbReference>
<dbReference type="SUPFAM" id="SSF52172">
    <property type="entry name" value="CheY-like"/>
    <property type="match status" value="2"/>
</dbReference>
<dbReference type="SUPFAM" id="SSF47384">
    <property type="entry name" value="Homodimeric domain of signal transducing histidine kinase"/>
    <property type="match status" value="1"/>
</dbReference>
<dbReference type="PROSITE" id="PS50113">
    <property type="entry name" value="PAC"/>
    <property type="match status" value="1"/>
</dbReference>
<feature type="modified residue" description="4-aspartylphosphate" evidence="9">
    <location>
        <position position="55"/>
    </location>
</feature>
<keyword evidence="3 9" id="KW-0597">Phosphoprotein</keyword>
<dbReference type="PANTHER" id="PTHR43065:SF42">
    <property type="entry name" value="TWO-COMPONENT SENSOR PPRA"/>
    <property type="match status" value="1"/>
</dbReference>
<dbReference type="InterPro" id="IPR036890">
    <property type="entry name" value="HATPase_C_sf"/>
</dbReference>
<reference evidence="15" key="1">
    <citation type="submission" date="2017-06" db="EMBL/GenBank/DDBJ databases">
        <title>Genome analysis of Fimbriiglobus ruber SP5, the first member of the order Planctomycetales with confirmed chitinolytic capability.</title>
        <authorList>
            <person name="Ravin N.V."/>
            <person name="Rakitin A.L."/>
            <person name="Ivanova A.A."/>
            <person name="Beletsky A.V."/>
            <person name="Kulichevskaya I.S."/>
            <person name="Mardanov A.V."/>
            <person name="Dedysh S.N."/>
        </authorList>
    </citation>
    <scope>NUCLEOTIDE SEQUENCE [LARGE SCALE GENOMIC DNA]</scope>
    <source>
        <strain evidence="15">SP5</strain>
    </source>
</reference>
<dbReference type="InterPro" id="IPR001789">
    <property type="entry name" value="Sig_transdc_resp-reg_receiver"/>
</dbReference>
<dbReference type="InterPro" id="IPR011006">
    <property type="entry name" value="CheY-like_superfamily"/>
</dbReference>
<name>A0A225D5T2_9BACT</name>
<dbReference type="PROSITE" id="PS50110">
    <property type="entry name" value="RESPONSE_REGULATORY"/>
    <property type="match status" value="2"/>
</dbReference>
<evidence type="ECO:0000256" key="9">
    <source>
        <dbReference type="PROSITE-ProRule" id="PRU00169"/>
    </source>
</evidence>
<keyword evidence="7" id="KW-0067">ATP-binding</keyword>
<feature type="modified residue" description="4-aspartylphosphate" evidence="9">
    <location>
        <position position="568"/>
    </location>
</feature>
<dbReference type="CDD" id="cd00130">
    <property type="entry name" value="PAS"/>
    <property type="match status" value="1"/>
</dbReference>
<dbReference type="EMBL" id="NIDE01000017">
    <property type="protein sequence ID" value="OWK36822.1"/>
    <property type="molecule type" value="Genomic_DNA"/>
</dbReference>
<dbReference type="SMART" id="SM00388">
    <property type="entry name" value="HisKA"/>
    <property type="match status" value="1"/>
</dbReference>
<keyword evidence="8" id="KW-0902">Two-component regulatory system</keyword>
<dbReference type="PROSITE" id="PS50112">
    <property type="entry name" value="PAS"/>
    <property type="match status" value="1"/>
</dbReference>
<evidence type="ECO:0000256" key="1">
    <source>
        <dbReference type="ARBA" id="ARBA00000085"/>
    </source>
</evidence>
<dbReference type="InterPro" id="IPR005467">
    <property type="entry name" value="His_kinase_dom"/>
</dbReference>
<dbReference type="InterPro" id="IPR035965">
    <property type="entry name" value="PAS-like_dom_sf"/>
</dbReference>
<gene>
    <name evidence="14" type="ORF">FRUB_09385</name>
</gene>
<feature type="domain" description="PAC" evidence="13">
    <location>
        <begin position="210"/>
        <end position="262"/>
    </location>
</feature>
<dbReference type="InterPro" id="IPR000700">
    <property type="entry name" value="PAS-assoc_C"/>
</dbReference>
<evidence type="ECO:0000259" key="13">
    <source>
        <dbReference type="PROSITE" id="PS50113"/>
    </source>
</evidence>
<dbReference type="SMART" id="SM00091">
    <property type="entry name" value="PAS"/>
    <property type="match status" value="1"/>
</dbReference>
<dbReference type="GO" id="GO:0006355">
    <property type="term" value="P:regulation of DNA-templated transcription"/>
    <property type="evidence" value="ECO:0007669"/>
    <property type="project" value="InterPro"/>
</dbReference>
<dbReference type="SMART" id="SM00387">
    <property type="entry name" value="HATPase_c"/>
    <property type="match status" value="1"/>
</dbReference>
<proteinExistence type="predicted"/>
<feature type="domain" description="Response regulatory" evidence="11">
    <location>
        <begin position="5"/>
        <end position="120"/>
    </location>
</feature>
<dbReference type="GO" id="GO:0005524">
    <property type="term" value="F:ATP binding"/>
    <property type="evidence" value="ECO:0007669"/>
    <property type="project" value="UniProtKB-KW"/>
</dbReference>
<evidence type="ECO:0000259" key="10">
    <source>
        <dbReference type="PROSITE" id="PS50109"/>
    </source>
</evidence>
<dbReference type="InterPro" id="IPR003594">
    <property type="entry name" value="HATPase_dom"/>
</dbReference>
<dbReference type="Pfam" id="PF00989">
    <property type="entry name" value="PAS"/>
    <property type="match status" value="1"/>
</dbReference>
<feature type="domain" description="Response regulatory" evidence="11">
    <location>
        <begin position="517"/>
        <end position="634"/>
    </location>
</feature>
<dbReference type="CDD" id="cd17534">
    <property type="entry name" value="REC_DC-like"/>
    <property type="match status" value="1"/>
</dbReference>
<evidence type="ECO:0000313" key="15">
    <source>
        <dbReference type="Proteomes" id="UP000214646"/>
    </source>
</evidence>
<dbReference type="SUPFAM" id="SSF55785">
    <property type="entry name" value="PYP-like sensor domain (PAS domain)"/>
    <property type="match status" value="1"/>
</dbReference>
<dbReference type="AlphaFoldDB" id="A0A225D5T2"/>
<dbReference type="InterPro" id="IPR036097">
    <property type="entry name" value="HisK_dim/P_sf"/>
</dbReference>
<dbReference type="EC" id="2.7.13.3" evidence="2"/>
<dbReference type="Gene3D" id="3.30.450.20">
    <property type="entry name" value="PAS domain"/>
    <property type="match status" value="1"/>
</dbReference>
<dbReference type="CDD" id="cd00156">
    <property type="entry name" value="REC"/>
    <property type="match status" value="1"/>
</dbReference>
<dbReference type="CDD" id="cd00082">
    <property type="entry name" value="HisKA"/>
    <property type="match status" value="1"/>
</dbReference>
<dbReference type="InterPro" id="IPR004358">
    <property type="entry name" value="Sig_transdc_His_kin-like_C"/>
</dbReference>
<organism evidence="14 15">
    <name type="scientific">Fimbriiglobus ruber</name>
    <dbReference type="NCBI Taxonomy" id="1908690"/>
    <lineage>
        <taxon>Bacteria</taxon>
        <taxon>Pseudomonadati</taxon>
        <taxon>Planctomycetota</taxon>
        <taxon>Planctomycetia</taxon>
        <taxon>Gemmatales</taxon>
        <taxon>Gemmataceae</taxon>
        <taxon>Fimbriiglobus</taxon>
    </lineage>
</organism>
<dbReference type="SUPFAM" id="SSF55874">
    <property type="entry name" value="ATPase domain of HSP90 chaperone/DNA topoisomerase II/histidine kinase"/>
    <property type="match status" value="1"/>
</dbReference>
<evidence type="ECO:0000313" key="14">
    <source>
        <dbReference type="EMBL" id="OWK36822.1"/>
    </source>
</evidence>
<evidence type="ECO:0000256" key="4">
    <source>
        <dbReference type="ARBA" id="ARBA00022679"/>
    </source>
</evidence>
<keyword evidence="5" id="KW-0547">Nucleotide-binding</keyword>
<keyword evidence="6 14" id="KW-0418">Kinase</keyword>
<dbReference type="GO" id="GO:0000155">
    <property type="term" value="F:phosphorelay sensor kinase activity"/>
    <property type="evidence" value="ECO:0007669"/>
    <property type="project" value="InterPro"/>
</dbReference>
<evidence type="ECO:0000256" key="5">
    <source>
        <dbReference type="ARBA" id="ARBA00022741"/>
    </source>
</evidence>
<feature type="domain" description="PAS" evidence="12">
    <location>
        <begin position="132"/>
        <end position="205"/>
    </location>
</feature>
<dbReference type="OrthoDB" id="9766459at2"/>
<evidence type="ECO:0000256" key="2">
    <source>
        <dbReference type="ARBA" id="ARBA00012438"/>
    </source>
</evidence>
<evidence type="ECO:0000256" key="7">
    <source>
        <dbReference type="ARBA" id="ARBA00022840"/>
    </source>
</evidence>
<accession>A0A225D5T2</accession>
<evidence type="ECO:0000259" key="12">
    <source>
        <dbReference type="PROSITE" id="PS50112"/>
    </source>
</evidence>
<dbReference type="Pfam" id="PF02518">
    <property type="entry name" value="HATPase_c"/>
    <property type="match status" value="1"/>
</dbReference>
<comment type="caution">
    <text evidence="14">The sequence shown here is derived from an EMBL/GenBank/DDBJ whole genome shotgun (WGS) entry which is preliminary data.</text>
</comment>
<dbReference type="Gene3D" id="3.30.565.10">
    <property type="entry name" value="Histidine kinase-like ATPase, C-terminal domain"/>
    <property type="match status" value="1"/>
</dbReference>
<dbReference type="Pfam" id="PF00072">
    <property type="entry name" value="Response_reg"/>
    <property type="match status" value="2"/>
</dbReference>
<dbReference type="InterPro" id="IPR001610">
    <property type="entry name" value="PAC"/>
</dbReference>
<keyword evidence="4" id="KW-0808">Transferase</keyword>
<evidence type="ECO:0000259" key="11">
    <source>
        <dbReference type="PROSITE" id="PS50110"/>
    </source>
</evidence>
<evidence type="ECO:0000256" key="6">
    <source>
        <dbReference type="ARBA" id="ARBA00022777"/>
    </source>
</evidence>
<keyword evidence="15" id="KW-1185">Reference proteome</keyword>
<dbReference type="Gene3D" id="3.40.50.2300">
    <property type="match status" value="2"/>
</dbReference>
<dbReference type="SMART" id="SM00086">
    <property type="entry name" value="PAC"/>
    <property type="match status" value="1"/>
</dbReference>
<comment type="catalytic activity">
    <reaction evidence="1">
        <text>ATP + protein L-histidine = ADP + protein N-phospho-L-histidine.</text>
        <dbReference type="EC" id="2.7.13.3"/>
    </reaction>
</comment>
<evidence type="ECO:0000256" key="3">
    <source>
        <dbReference type="ARBA" id="ARBA00022553"/>
    </source>
</evidence>
<protein>
    <recommendedName>
        <fullName evidence="2">histidine kinase</fullName>
        <ecNumber evidence="2">2.7.13.3</ecNumber>
    </recommendedName>
</protein>
<dbReference type="NCBIfam" id="TIGR00229">
    <property type="entry name" value="sensory_box"/>
    <property type="match status" value="1"/>
</dbReference>
<dbReference type="Gene3D" id="1.10.287.130">
    <property type="match status" value="1"/>
</dbReference>
<dbReference type="SMART" id="SM00448">
    <property type="entry name" value="REC"/>
    <property type="match status" value="2"/>
</dbReference>
<dbReference type="InterPro" id="IPR003661">
    <property type="entry name" value="HisK_dim/P_dom"/>
</dbReference>
<sequence length="637" mass="68731">MTPATVLVVEDEIIIAKGIERQIKKLGYVVAGTAATGEEAVRKAAELRPDIILMDINLGDGMDGVAAATAVRRESGTPVVFLTAHSDDDTLQRAKLAEPHGYVLKPYEDKDLQTTIEIALYKHQMECRLRENEQWLAATLGSIGDGVIATDARGRVRFLNALAEQLTGWTQADALDRDLRDVFHIVHEKTRRPATNPAVVALEKGESATLDPDTILIGKDGNERPIDDNAAPIRDVAGRVSGAVLVFRDVTERRHLEDHLRQALKMEAIGRLAGGIAHDFNNITTVVTGFCELLLTGDLSPHDHVDAIRRIHEAGTRAAALTRQIMAFSHKQLLVQCALNLNTVVRDMGSMVERLIGADVAFVADLAPGLGPVNADPTQISQVILNLTANARDAMPTGGRLTVATANVELGDETVRSHPDVRPGRYALLSVSDTGTGMPEDVLVHMFEPFFTTKGVGRGTGLGLATVYGIIKQSQGHAEVTSRVGTGTTVRLYLPLIDEPPAVADGDGVRAEKGHETILLVEDDATVRRVAAVILRESGYTVFEASSGLDAIALVERYPDPIHLLVIDLVMPHLPGREAAERLTRLKPGMRVLMISGCSGEMPVQQQEAQKAAADFLPKPFGLGDLTAKVREILDRA</sequence>
<evidence type="ECO:0000256" key="8">
    <source>
        <dbReference type="ARBA" id="ARBA00023012"/>
    </source>
</evidence>
<dbReference type="InterPro" id="IPR013767">
    <property type="entry name" value="PAS_fold"/>
</dbReference>
<dbReference type="InterPro" id="IPR000014">
    <property type="entry name" value="PAS"/>
</dbReference>
<dbReference type="RefSeq" id="WP_088259767.1">
    <property type="nucleotide sequence ID" value="NZ_NIDE01000017.1"/>
</dbReference>
<dbReference type="Proteomes" id="UP000214646">
    <property type="component" value="Unassembled WGS sequence"/>
</dbReference>
<dbReference type="PRINTS" id="PR00344">
    <property type="entry name" value="BCTRLSENSOR"/>
</dbReference>